<evidence type="ECO:0000313" key="4">
    <source>
        <dbReference type="EnsemblMetazoa" id="XP_016976520.1"/>
    </source>
</evidence>
<reference evidence="5" key="1">
    <citation type="journal article" date="2021" name="Elife">
        <title>Highly contiguous assemblies of 101 drosophilid genomes.</title>
        <authorList>
            <person name="Kim B.Y."/>
            <person name="Wang J.R."/>
            <person name="Miller D.E."/>
            <person name="Barmina O."/>
            <person name="Delaney E."/>
            <person name="Thompson A."/>
            <person name="Comeault A.A."/>
            <person name="Peede D."/>
            <person name="D'Agostino E.R."/>
            <person name="Pelaez J."/>
            <person name="Aguilar J.M."/>
            <person name="Haji D."/>
            <person name="Matsunaga T."/>
            <person name="Armstrong E.E."/>
            <person name="Zych M."/>
            <person name="Ogawa Y."/>
            <person name="Stamenkovic-Radak M."/>
            <person name="Jelic M."/>
            <person name="Veselinovic M.S."/>
            <person name="Tanaskovic M."/>
            <person name="Eric P."/>
            <person name="Gao J.J."/>
            <person name="Katoh T.K."/>
            <person name="Toda M.J."/>
            <person name="Watabe H."/>
            <person name="Watada M."/>
            <person name="Davis J.S."/>
            <person name="Moyle L.C."/>
            <person name="Manoli G."/>
            <person name="Bertolini E."/>
            <person name="Kostal V."/>
            <person name="Hawley R.S."/>
            <person name="Takahashi A."/>
            <person name="Jones C.D."/>
            <person name="Price D.K."/>
            <person name="Whiteman N."/>
            <person name="Kopp A."/>
            <person name="Matute D.R."/>
            <person name="Petrov D.A."/>
        </authorList>
    </citation>
    <scope>NUCLEOTIDE SEQUENCE [LARGE SCALE GENOMIC DNA]</scope>
</reference>
<dbReference type="RefSeq" id="XP_016976520.1">
    <property type="nucleotide sequence ID" value="XM_017121031.1"/>
</dbReference>
<reference evidence="6 7" key="2">
    <citation type="submission" date="2025-04" db="UniProtKB">
        <authorList>
            <consortium name="RefSeq"/>
        </authorList>
    </citation>
    <scope>IDENTIFICATION</scope>
</reference>
<evidence type="ECO:0000313" key="6">
    <source>
        <dbReference type="RefSeq" id="XP_016976520.1"/>
    </source>
</evidence>
<feature type="compositionally biased region" description="Basic and acidic residues" evidence="2">
    <location>
        <begin position="12"/>
        <end position="21"/>
    </location>
</feature>
<evidence type="ECO:0000313" key="7">
    <source>
        <dbReference type="RefSeq" id="XP_016976528.1"/>
    </source>
</evidence>
<dbReference type="OMA" id="MNYSGTC"/>
<accession>A0A6P4EEF6</accession>
<feature type="coiled-coil region" evidence="1">
    <location>
        <begin position="78"/>
        <end position="105"/>
    </location>
</feature>
<organism evidence="6">
    <name type="scientific">Drosophila rhopaloa</name>
    <name type="common">Fruit fly</name>
    <dbReference type="NCBI Taxonomy" id="1041015"/>
    <lineage>
        <taxon>Eukaryota</taxon>
        <taxon>Metazoa</taxon>
        <taxon>Ecdysozoa</taxon>
        <taxon>Arthropoda</taxon>
        <taxon>Hexapoda</taxon>
        <taxon>Insecta</taxon>
        <taxon>Pterygota</taxon>
        <taxon>Neoptera</taxon>
        <taxon>Endopterygota</taxon>
        <taxon>Diptera</taxon>
        <taxon>Brachycera</taxon>
        <taxon>Muscomorpha</taxon>
        <taxon>Ephydroidea</taxon>
        <taxon>Drosophilidae</taxon>
        <taxon>Drosophila</taxon>
        <taxon>Sophophora</taxon>
    </lineage>
</organism>
<sequence>MNVVSRSSLWRLAKEEKEKANKSLASDDIEHESSFTNESNSSAQESRGESQSQPKKTISSNKNNILTQNQFDQIVQTLSSENKNVSRLERRIEKIESQLSTMVEQNSKILTTIKKIAEKFQTSLPKPEFPIKTIEELDEIEAKVAANPEKYVELFRTILSPEGVKKHLNRILATSILMNMNYSGTCSKTGLNSYVSLNMSLYESQKRDGYTFGDYGKEVRAAFAKLKNRVYKATTLSKKIRKATEN</sequence>
<keyword evidence="5" id="KW-1185">Reference proteome</keyword>
<dbReference type="RefSeq" id="XP_016976528.1">
    <property type="nucleotide sequence ID" value="XM_017121039.1"/>
</dbReference>
<evidence type="ECO:0000256" key="2">
    <source>
        <dbReference type="SAM" id="MobiDB-lite"/>
    </source>
</evidence>
<keyword evidence="1" id="KW-0175">Coiled coil</keyword>
<proteinExistence type="predicted"/>
<dbReference type="EnsemblMetazoa" id="XM_017121031.2">
    <property type="protein sequence ID" value="XP_016976520.1"/>
    <property type="gene ID" value="LOC108042639"/>
</dbReference>
<evidence type="ECO:0000259" key="3">
    <source>
        <dbReference type="Pfam" id="PF16064"/>
    </source>
</evidence>
<gene>
    <name evidence="6 7" type="primary">LOC108042639</name>
    <name evidence="4" type="synonym">108042639</name>
</gene>
<evidence type="ECO:0000256" key="1">
    <source>
        <dbReference type="SAM" id="Coils"/>
    </source>
</evidence>
<protein>
    <submittedName>
        <fullName evidence="6 7">Uncharacterized protein LOC108042639</fullName>
    </submittedName>
</protein>
<dbReference type="AlphaFoldDB" id="A0A6P4EEF6"/>
<dbReference type="EnsemblMetazoa" id="XM_017121039.2">
    <property type="protein sequence ID" value="XP_016976528.1"/>
    <property type="gene ID" value="LOC108042639"/>
</dbReference>
<feature type="region of interest" description="Disordered" evidence="2">
    <location>
        <begin position="1"/>
        <end position="64"/>
    </location>
</feature>
<reference evidence="4" key="3">
    <citation type="submission" date="2025-05" db="UniProtKB">
        <authorList>
            <consortium name="EnsemblMetazoa"/>
        </authorList>
    </citation>
    <scope>IDENTIFICATION</scope>
</reference>
<dbReference type="Pfam" id="PF16064">
    <property type="entry name" value="DUF4806"/>
    <property type="match status" value="1"/>
</dbReference>
<dbReference type="InterPro" id="IPR032071">
    <property type="entry name" value="DUF4806"/>
</dbReference>
<dbReference type="GeneID" id="108042639"/>
<feature type="domain" description="DUF4806" evidence="3">
    <location>
        <begin position="126"/>
        <end position="203"/>
    </location>
</feature>
<dbReference type="OrthoDB" id="7853427at2759"/>
<dbReference type="Proteomes" id="UP001652680">
    <property type="component" value="Unassembled WGS sequence"/>
</dbReference>
<name>A0A6P4EEF6_DRORH</name>
<feature type="compositionally biased region" description="Polar residues" evidence="2">
    <location>
        <begin position="34"/>
        <end position="64"/>
    </location>
</feature>
<evidence type="ECO:0000313" key="5">
    <source>
        <dbReference type="Proteomes" id="UP001652680"/>
    </source>
</evidence>